<dbReference type="RefSeq" id="WP_211927898.1">
    <property type="nucleotide sequence ID" value="NZ_JAGQFT020000001.1"/>
</dbReference>
<dbReference type="GO" id="GO:0009055">
    <property type="term" value="F:electron transfer activity"/>
    <property type="evidence" value="ECO:0007669"/>
    <property type="project" value="InterPro"/>
</dbReference>
<dbReference type="PROSITE" id="PS51009">
    <property type="entry name" value="CYTCII"/>
    <property type="match status" value="1"/>
</dbReference>
<gene>
    <name evidence="2" type="ORF">KB893_001655</name>
    <name evidence="1" type="ORF">KB893_16205</name>
</gene>
<evidence type="ECO:0000313" key="3">
    <source>
        <dbReference type="Proteomes" id="UP000675747"/>
    </source>
</evidence>
<comment type="caution">
    <text evidence="1">The sequence shown here is derived from an EMBL/GenBank/DDBJ whole genome shotgun (WGS) entry which is preliminary data.</text>
</comment>
<evidence type="ECO:0000313" key="2">
    <source>
        <dbReference type="EMBL" id="MBS7455836.1"/>
    </source>
</evidence>
<reference evidence="1" key="2">
    <citation type="submission" date="2021-04" db="EMBL/GenBank/DDBJ databases">
        <authorList>
            <person name="Karlyshev A.V."/>
        </authorList>
    </citation>
    <scope>NUCLEOTIDE SEQUENCE</scope>
    <source>
        <strain evidence="1">LMG 29479</strain>
    </source>
</reference>
<dbReference type="InterPro" id="IPR010980">
    <property type="entry name" value="Cyt_c/b562"/>
</dbReference>
<sequence length="135" mass="13847">MRQFFLLALGFVIGIFAAVSLYAAWQSRQPPNVQAGSMALLSYHVGGIKAALDGGRCDRGTLQPHVASMQALAGQLGPIFAPTGDDAQFGERAVALREALAGLDADIGSGRGCAAVGEAVAAVGETCSGCHRAFR</sequence>
<dbReference type="GO" id="GO:0022900">
    <property type="term" value="P:electron transport chain"/>
    <property type="evidence" value="ECO:0007669"/>
    <property type="project" value="InterPro"/>
</dbReference>
<dbReference type="SUPFAM" id="SSF47175">
    <property type="entry name" value="Cytochromes"/>
    <property type="match status" value="1"/>
</dbReference>
<dbReference type="GO" id="GO:0020037">
    <property type="term" value="F:heme binding"/>
    <property type="evidence" value="ECO:0007669"/>
    <property type="project" value="InterPro"/>
</dbReference>
<dbReference type="Pfam" id="PF01322">
    <property type="entry name" value="Cytochrom_C_2"/>
    <property type="match status" value="1"/>
</dbReference>
<proteinExistence type="predicted"/>
<evidence type="ECO:0000313" key="1">
    <source>
        <dbReference type="EMBL" id="MBR0564030.1"/>
    </source>
</evidence>
<dbReference type="InterPro" id="IPR002321">
    <property type="entry name" value="Cyt_c_II"/>
</dbReference>
<dbReference type="AlphaFoldDB" id="A0A8J7VVI7"/>
<name>A0A8J7VVI7_9GAMM</name>
<dbReference type="GO" id="GO:0005506">
    <property type="term" value="F:iron ion binding"/>
    <property type="evidence" value="ECO:0007669"/>
    <property type="project" value="InterPro"/>
</dbReference>
<dbReference type="EMBL" id="JAGQFT010000223">
    <property type="protein sequence ID" value="MBR0564030.1"/>
    <property type="molecule type" value="Genomic_DNA"/>
</dbReference>
<dbReference type="Proteomes" id="UP000675747">
    <property type="component" value="Unassembled WGS sequence"/>
</dbReference>
<protein>
    <submittedName>
        <fullName evidence="1">Cytochrome c</fullName>
    </submittedName>
</protein>
<keyword evidence="3" id="KW-1185">Reference proteome</keyword>
<dbReference type="Gene3D" id="1.20.120.10">
    <property type="entry name" value="Cytochrome c/b562"/>
    <property type="match status" value="1"/>
</dbReference>
<reference evidence="2 3" key="1">
    <citation type="journal article" date="2021" name="Microbiol. Resour. Announc.">
        <title>Draft Genome Sequence of Coralloluteibacterium stylophorae LMG 29479T.</title>
        <authorList>
            <person name="Karlyshev A.V."/>
            <person name="Kudryashova E.B."/>
            <person name="Ariskina E.V."/>
            <person name="Conroy A.P."/>
            <person name="Abidueva E.Y."/>
        </authorList>
    </citation>
    <scope>NUCLEOTIDE SEQUENCE [LARGE SCALE GENOMIC DNA]</scope>
    <source>
        <strain evidence="2 3">LMG 29479</strain>
    </source>
</reference>
<accession>A0A8J7VVI7</accession>
<organism evidence="1">
    <name type="scientific">Coralloluteibacterium stylophorae</name>
    <dbReference type="NCBI Taxonomy" id="1776034"/>
    <lineage>
        <taxon>Bacteria</taxon>
        <taxon>Pseudomonadati</taxon>
        <taxon>Pseudomonadota</taxon>
        <taxon>Gammaproteobacteria</taxon>
        <taxon>Lysobacterales</taxon>
        <taxon>Lysobacteraceae</taxon>
        <taxon>Coralloluteibacterium</taxon>
    </lineage>
</organism>
<dbReference type="EMBL" id="JAGQFT020000001">
    <property type="protein sequence ID" value="MBS7455836.1"/>
    <property type="molecule type" value="Genomic_DNA"/>
</dbReference>